<feature type="region of interest" description="Disordered" evidence="4">
    <location>
        <begin position="1"/>
        <end position="76"/>
    </location>
</feature>
<feature type="region of interest" description="Disordered" evidence="4">
    <location>
        <begin position="90"/>
        <end position="152"/>
    </location>
</feature>
<keyword evidence="2" id="KW-0863">Zinc-finger</keyword>
<evidence type="ECO:0000256" key="1">
    <source>
        <dbReference type="ARBA" id="ARBA00022723"/>
    </source>
</evidence>
<protein>
    <recommendedName>
        <fullName evidence="7">Cell cycle control protein</fullName>
    </recommendedName>
</protein>
<dbReference type="GO" id="GO:0033768">
    <property type="term" value="C:SUMO-targeted ubiquitin ligase complex"/>
    <property type="evidence" value="ECO:0007669"/>
    <property type="project" value="TreeGrafter"/>
</dbReference>
<keyword evidence="6" id="KW-1185">Reference proteome</keyword>
<dbReference type="InterPro" id="IPR038886">
    <property type="entry name" value="E3_SLX5/Rfp1"/>
</dbReference>
<feature type="compositionally biased region" description="Low complexity" evidence="4">
    <location>
        <begin position="396"/>
        <end position="409"/>
    </location>
</feature>
<feature type="region of interest" description="Disordered" evidence="4">
    <location>
        <begin position="310"/>
        <end position="329"/>
    </location>
</feature>
<dbReference type="PANTHER" id="PTHR28042:SF1">
    <property type="entry name" value="E3 UBIQUITIN-PROTEIN LIGASE COMPLEX SLX5-SLX8 SUBUNIT SLX5"/>
    <property type="match status" value="1"/>
</dbReference>
<feature type="region of interest" description="Disordered" evidence="4">
    <location>
        <begin position="193"/>
        <end position="228"/>
    </location>
</feature>
<feature type="compositionally biased region" description="Polar residues" evidence="4">
    <location>
        <begin position="93"/>
        <end position="104"/>
    </location>
</feature>
<dbReference type="EMBL" id="MU839842">
    <property type="protein sequence ID" value="KAK1751425.1"/>
    <property type="molecule type" value="Genomic_DNA"/>
</dbReference>
<accession>A0AAJ0F7R1</accession>
<evidence type="ECO:0008006" key="7">
    <source>
        <dbReference type="Google" id="ProtNLM"/>
    </source>
</evidence>
<evidence type="ECO:0000256" key="3">
    <source>
        <dbReference type="ARBA" id="ARBA00022833"/>
    </source>
</evidence>
<feature type="compositionally biased region" description="Low complexity" evidence="4">
    <location>
        <begin position="277"/>
        <end position="289"/>
    </location>
</feature>
<dbReference type="GO" id="GO:0004842">
    <property type="term" value="F:ubiquitin-protein transferase activity"/>
    <property type="evidence" value="ECO:0007669"/>
    <property type="project" value="TreeGrafter"/>
</dbReference>
<dbReference type="InterPro" id="IPR017907">
    <property type="entry name" value="Znf_RING_CS"/>
</dbReference>
<evidence type="ECO:0000256" key="4">
    <source>
        <dbReference type="SAM" id="MobiDB-lite"/>
    </source>
</evidence>
<organism evidence="5 6">
    <name type="scientific">Echria macrotheca</name>
    <dbReference type="NCBI Taxonomy" id="438768"/>
    <lineage>
        <taxon>Eukaryota</taxon>
        <taxon>Fungi</taxon>
        <taxon>Dikarya</taxon>
        <taxon>Ascomycota</taxon>
        <taxon>Pezizomycotina</taxon>
        <taxon>Sordariomycetes</taxon>
        <taxon>Sordariomycetidae</taxon>
        <taxon>Sordariales</taxon>
        <taxon>Schizotheciaceae</taxon>
        <taxon>Echria</taxon>
    </lineage>
</organism>
<dbReference type="PROSITE" id="PS00518">
    <property type="entry name" value="ZF_RING_1"/>
    <property type="match status" value="1"/>
</dbReference>
<keyword evidence="3" id="KW-0862">Zinc</keyword>
<evidence type="ECO:0000313" key="6">
    <source>
        <dbReference type="Proteomes" id="UP001239445"/>
    </source>
</evidence>
<dbReference type="AlphaFoldDB" id="A0AAJ0F7R1"/>
<dbReference type="GO" id="GO:0008270">
    <property type="term" value="F:zinc ion binding"/>
    <property type="evidence" value="ECO:0007669"/>
    <property type="project" value="UniProtKB-KW"/>
</dbReference>
<proteinExistence type="predicted"/>
<dbReference type="PANTHER" id="PTHR28042">
    <property type="entry name" value="E3 UBIQUITIN-PROTEIN LIGASE COMPLEX SLX5-SLX8 SUBUNIT SLX5"/>
    <property type="match status" value="1"/>
</dbReference>
<feature type="compositionally biased region" description="Polar residues" evidence="4">
    <location>
        <begin position="131"/>
        <end position="143"/>
    </location>
</feature>
<keyword evidence="1" id="KW-0479">Metal-binding</keyword>
<evidence type="ECO:0000256" key="2">
    <source>
        <dbReference type="ARBA" id="ARBA00022771"/>
    </source>
</evidence>
<feature type="region of interest" description="Disordered" evidence="4">
    <location>
        <begin position="392"/>
        <end position="422"/>
    </location>
</feature>
<feature type="region of interest" description="Disordered" evidence="4">
    <location>
        <begin position="273"/>
        <end position="298"/>
    </location>
</feature>
<name>A0AAJ0F7R1_9PEZI</name>
<dbReference type="CDD" id="cd16449">
    <property type="entry name" value="RING-HC"/>
    <property type="match status" value="1"/>
</dbReference>
<evidence type="ECO:0000313" key="5">
    <source>
        <dbReference type="EMBL" id="KAK1751425.1"/>
    </source>
</evidence>
<feature type="compositionally biased region" description="Acidic residues" evidence="4">
    <location>
        <begin position="15"/>
        <end position="56"/>
    </location>
</feature>
<dbReference type="Proteomes" id="UP001239445">
    <property type="component" value="Unassembled WGS sequence"/>
</dbReference>
<sequence>MADSGIEFYEPDANQPDDSEPDYVDLYDSEVDDLELDDSELDDSELDDSELDDSVDDGSGADNDEDEDLPAAPNWLWEASIGSPLAAHIFRGQSLSSQPTSDSAPRSDSEAGESRPQSSGEGVQLFDWPIHSQSGSEIPSSPDSLFVDQVDHDASALDQETLERIGGQIRQQTTRLRQQHAELVQFREQLQRTLNSSQPAGRQRAPPSPIQRRHRGQAEPASPGDELVEMEVGARNRRGNRVRGPGGPEAGSGAAVIDLTEEPDSPGDVVVLPNPDNNIRNRGGRSRNNATPSLARRDNSILGAPVPVIDLTNMDDDEPAPARRAPRNRPGHAAFEIQRHRAEAIIDLLRDEDEAQGVGDALFGIVRRTWNIRNGLEFGLFQRILSQPGEMERPNAARNNNNNRAVPNPLGENLPNFNYGANGYNNRAAKPPYVPPPPAPEGFTRNTTSDQVAVCPNCDEELKYDPDEDKGPPAKKARTKKDREEHHFWVVKECGHVFCRACYEDRKVTAKNMHKTKFRQLEKKTFCNVDGCDSDVTAKSAWVGLFV</sequence>
<comment type="caution">
    <text evidence="5">The sequence shown here is derived from an EMBL/GenBank/DDBJ whole genome shotgun (WGS) entry which is preliminary data.</text>
</comment>
<reference evidence="5" key="1">
    <citation type="submission" date="2023-06" db="EMBL/GenBank/DDBJ databases">
        <title>Genome-scale phylogeny and comparative genomics of the fungal order Sordariales.</title>
        <authorList>
            <consortium name="Lawrence Berkeley National Laboratory"/>
            <person name="Hensen N."/>
            <person name="Bonometti L."/>
            <person name="Westerberg I."/>
            <person name="Brannstrom I.O."/>
            <person name="Guillou S."/>
            <person name="Cros-Aarteil S."/>
            <person name="Calhoun S."/>
            <person name="Haridas S."/>
            <person name="Kuo A."/>
            <person name="Mondo S."/>
            <person name="Pangilinan J."/>
            <person name="Riley R."/>
            <person name="Labutti K."/>
            <person name="Andreopoulos B."/>
            <person name="Lipzen A."/>
            <person name="Chen C."/>
            <person name="Yanf M."/>
            <person name="Daum C."/>
            <person name="Ng V."/>
            <person name="Clum A."/>
            <person name="Steindorff A."/>
            <person name="Ohm R."/>
            <person name="Martin F."/>
            <person name="Silar P."/>
            <person name="Natvig D."/>
            <person name="Lalanne C."/>
            <person name="Gautier V."/>
            <person name="Ament-Velasquez S.L."/>
            <person name="Kruys A."/>
            <person name="Hutchinson M.I."/>
            <person name="Powell A.J."/>
            <person name="Barry K."/>
            <person name="Miller A.N."/>
            <person name="Grigoriev I.V."/>
            <person name="Debuchy R."/>
            <person name="Gladieux P."/>
            <person name="Thoren M.H."/>
            <person name="Johannesson H."/>
        </authorList>
    </citation>
    <scope>NUCLEOTIDE SEQUENCE</scope>
    <source>
        <strain evidence="5">PSN4</strain>
    </source>
</reference>
<gene>
    <name evidence="5" type="ORF">QBC47DRAFT_81501</name>
</gene>